<feature type="compositionally biased region" description="Polar residues" evidence="6">
    <location>
        <begin position="219"/>
        <end position="230"/>
    </location>
</feature>
<feature type="compositionally biased region" description="Basic and acidic residues" evidence="6">
    <location>
        <begin position="252"/>
        <end position="281"/>
    </location>
</feature>
<keyword evidence="3 7" id="KW-0812">Transmembrane</keyword>
<evidence type="ECO:0000256" key="1">
    <source>
        <dbReference type="ARBA" id="ARBA00004162"/>
    </source>
</evidence>
<dbReference type="PROSITE" id="PS51849">
    <property type="entry name" value="RSGI_N"/>
    <property type="match status" value="1"/>
</dbReference>
<dbReference type="GO" id="GO:0005886">
    <property type="term" value="C:plasma membrane"/>
    <property type="evidence" value="ECO:0007669"/>
    <property type="project" value="UniProtKB-SubCell"/>
</dbReference>
<evidence type="ECO:0000256" key="6">
    <source>
        <dbReference type="SAM" id="MobiDB-lite"/>
    </source>
</evidence>
<gene>
    <name evidence="9" type="ORF">BK742_24480</name>
</gene>
<comment type="subcellular location">
    <subcellularLocation>
        <location evidence="1">Cell membrane</location>
        <topology evidence="1">Single-pass membrane protein</topology>
    </subcellularLocation>
</comment>
<feature type="compositionally biased region" description="Low complexity" evidence="6">
    <location>
        <begin position="299"/>
        <end position="387"/>
    </location>
</feature>
<dbReference type="EMBL" id="NFDL01000110">
    <property type="protein sequence ID" value="OTY36266.1"/>
    <property type="molecule type" value="Genomic_DNA"/>
</dbReference>
<sequence>MMNKGIVMDIKKHSVVVLTPNGEFITCKRKGDSCMIGEEISFDEQEQKASRFSIPYFLKPASLLVACFLCALLFFYNQPGEKVFAYVSVDINPSLEVSVTKDLRVIDLQACNDDGRRILKELKQWENKQLQEVIRTIIKQSQEDKYLTNDKQVMLTAVAKDKLLEPQLEKAMKELKKEYELKHITVEYQSSTMQVRENARKAGVGTGVYIKQENEKNKSVTPPATPSNPVENEEERQSQPDSSPDVAPDLSSVKDKKYEKPEHKEQKKIEEQPTKQIKENNGRGSQQENRGNQQENKGRGSQQGNNGHQQENNGRGSQGNNGHQQENNGRGSQGNNGHQQENNGRGSQGNNGHQQENNGRGSQGNNGHQQENNGRGSQGNNGNQQGNNGRGSQGNNEHQQENNGRGSQGNNGNQQGDNGRGSQQGNNGKQQGDNGRGSQKENVGNEQGNNGRGSQQENRGHQQGNEKKNQ</sequence>
<feature type="domain" description="RsgI N-terminal anti-sigma" evidence="8">
    <location>
        <begin position="3"/>
        <end position="51"/>
    </location>
</feature>
<keyword evidence="2" id="KW-1003">Cell membrane</keyword>
<evidence type="ECO:0000256" key="4">
    <source>
        <dbReference type="ARBA" id="ARBA00022989"/>
    </source>
</evidence>
<evidence type="ECO:0000256" key="3">
    <source>
        <dbReference type="ARBA" id="ARBA00022692"/>
    </source>
</evidence>
<feature type="region of interest" description="Disordered" evidence="6">
    <location>
        <begin position="208"/>
        <end position="470"/>
    </location>
</feature>
<evidence type="ECO:0000256" key="5">
    <source>
        <dbReference type="ARBA" id="ARBA00023136"/>
    </source>
</evidence>
<keyword evidence="5 7" id="KW-0472">Membrane</keyword>
<feature type="transmembrane region" description="Helical" evidence="7">
    <location>
        <begin position="56"/>
        <end position="76"/>
    </location>
</feature>
<dbReference type="InterPro" id="IPR055431">
    <property type="entry name" value="RsgI_M"/>
</dbReference>
<proteinExistence type="predicted"/>
<protein>
    <recommendedName>
        <fullName evidence="8">RsgI N-terminal anti-sigma domain-containing protein</fullName>
    </recommendedName>
</protein>
<dbReference type="Pfam" id="PF23750">
    <property type="entry name" value="RsgI_M"/>
    <property type="match status" value="1"/>
</dbReference>
<evidence type="ECO:0000313" key="10">
    <source>
        <dbReference type="Proteomes" id="UP000195089"/>
    </source>
</evidence>
<evidence type="ECO:0000313" key="9">
    <source>
        <dbReference type="EMBL" id="OTY36266.1"/>
    </source>
</evidence>
<evidence type="ECO:0000256" key="2">
    <source>
        <dbReference type="ARBA" id="ARBA00022475"/>
    </source>
</evidence>
<organism evidence="9 10">
    <name type="scientific">Bacillus thuringiensis serovar pingluonsis</name>
    <dbReference type="NCBI Taxonomy" id="180881"/>
    <lineage>
        <taxon>Bacteria</taxon>
        <taxon>Bacillati</taxon>
        <taxon>Bacillota</taxon>
        <taxon>Bacilli</taxon>
        <taxon>Bacillales</taxon>
        <taxon>Bacillaceae</taxon>
        <taxon>Bacillus</taxon>
        <taxon>Bacillus cereus group</taxon>
    </lineage>
</organism>
<comment type="caution">
    <text evidence="9">The sequence shown here is derived from an EMBL/GenBank/DDBJ whole genome shotgun (WGS) entry which is preliminary data.</text>
</comment>
<feature type="compositionally biased region" description="Low complexity" evidence="6">
    <location>
        <begin position="393"/>
        <end position="437"/>
    </location>
</feature>
<evidence type="ECO:0000256" key="7">
    <source>
        <dbReference type="SAM" id="Phobius"/>
    </source>
</evidence>
<evidence type="ECO:0000259" key="8">
    <source>
        <dbReference type="PROSITE" id="PS51849"/>
    </source>
</evidence>
<dbReference type="RefSeq" id="WP_088120445.1">
    <property type="nucleotide sequence ID" value="NZ_NFDL01000110.1"/>
</dbReference>
<keyword evidence="4 7" id="KW-1133">Transmembrane helix</keyword>
<reference evidence="9 10" key="1">
    <citation type="submission" date="2016-10" db="EMBL/GenBank/DDBJ databases">
        <title>Comparative genomics of Bacillus thuringiensis reveals a path to pathogens against multiple invertebrate hosts.</title>
        <authorList>
            <person name="Zheng J."/>
            <person name="Gao Q."/>
            <person name="Liu H."/>
            <person name="Peng D."/>
            <person name="Ruan L."/>
            <person name="Sun M."/>
        </authorList>
    </citation>
    <scope>NUCLEOTIDE SEQUENCE [LARGE SCALE GENOMIC DNA]</scope>
    <source>
        <strain evidence="9">BGSC 4BX1</strain>
    </source>
</reference>
<feature type="compositionally biased region" description="Basic and acidic residues" evidence="6">
    <location>
        <begin position="458"/>
        <end position="470"/>
    </location>
</feature>
<name>A0A243AZI6_BACTU</name>
<feature type="compositionally biased region" description="Polar residues" evidence="6">
    <location>
        <begin position="440"/>
        <end position="457"/>
    </location>
</feature>
<feature type="compositionally biased region" description="Polar residues" evidence="6">
    <location>
        <begin position="282"/>
        <end position="295"/>
    </location>
</feature>
<accession>A0A243AZI6</accession>
<dbReference type="Pfam" id="PF12791">
    <property type="entry name" value="RsgI_N"/>
    <property type="match status" value="1"/>
</dbReference>
<dbReference type="AlphaFoldDB" id="A0A243AZI6"/>
<dbReference type="InterPro" id="IPR024449">
    <property type="entry name" value="Anti-sigma_RsgI_N"/>
</dbReference>
<dbReference type="Proteomes" id="UP000195089">
    <property type="component" value="Unassembled WGS sequence"/>
</dbReference>